<sequence>MQLRAPAGGGVKKPHRYLLGTEALREIRRYQKSTELLIRKLLNTSNGYIPQIQPQPQDEGLRKFLRVGVFLRRIFRKCCRIVGEAAGPCEAMTPDFGPEPRSKNSRDVNRQITRVVEESTSCLP</sequence>
<evidence type="ECO:0000313" key="3">
    <source>
        <dbReference type="EMBL" id="CAB1438992.1"/>
    </source>
</evidence>
<comment type="similarity">
    <text evidence="1">Belongs to the histone H3 family.</text>
</comment>
<dbReference type="GO" id="GO:0030527">
    <property type="term" value="F:structural constituent of chromatin"/>
    <property type="evidence" value="ECO:0007669"/>
    <property type="project" value="InterPro"/>
</dbReference>
<dbReference type="AlphaFoldDB" id="A0A9N7UXU0"/>
<dbReference type="PRINTS" id="PR00622">
    <property type="entry name" value="HISTONEH3"/>
</dbReference>
<comment type="caution">
    <text evidence="3">The sequence shown here is derived from an EMBL/GenBank/DDBJ whole genome shotgun (WGS) entry which is preliminary data.</text>
</comment>
<dbReference type="GO" id="GO:0000786">
    <property type="term" value="C:nucleosome"/>
    <property type="evidence" value="ECO:0007669"/>
    <property type="project" value="InterPro"/>
</dbReference>
<evidence type="ECO:0008006" key="5">
    <source>
        <dbReference type="Google" id="ProtNLM"/>
    </source>
</evidence>
<gene>
    <name evidence="3" type="ORF">PLEPLA_LOCUS26845</name>
</gene>
<dbReference type="Proteomes" id="UP001153269">
    <property type="component" value="Unassembled WGS sequence"/>
</dbReference>
<proteinExistence type="inferred from homology"/>
<dbReference type="SUPFAM" id="SSF47113">
    <property type="entry name" value="Histone-fold"/>
    <property type="match status" value="1"/>
</dbReference>
<accession>A0A9N7UXU0</accession>
<protein>
    <recommendedName>
        <fullName evidence="5">Histone H2A/H2B/H3 domain-containing protein</fullName>
    </recommendedName>
</protein>
<dbReference type="InterPro" id="IPR009072">
    <property type="entry name" value="Histone-fold"/>
</dbReference>
<dbReference type="EMBL" id="CADEAL010002223">
    <property type="protein sequence ID" value="CAB1438992.1"/>
    <property type="molecule type" value="Genomic_DNA"/>
</dbReference>
<feature type="compositionally biased region" description="Basic and acidic residues" evidence="2">
    <location>
        <begin position="98"/>
        <end position="109"/>
    </location>
</feature>
<dbReference type="PANTHER" id="PTHR45810">
    <property type="entry name" value="HISTONE H3.2"/>
    <property type="match status" value="1"/>
</dbReference>
<dbReference type="InterPro" id="IPR000164">
    <property type="entry name" value="Histone_H3/CENP-A"/>
</dbReference>
<dbReference type="Gene3D" id="1.10.20.10">
    <property type="entry name" value="Histone, subunit A"/>
    <property type="match status" value="1"/>
</dbReference>
<name>A0A9N7UXU0_PLEPL</name>
<evidence type="ECO:0000256" key="2">
    <source>
        <dbReference type="SAM" id="MobiDB-lite"/>
    </source>
</evidence>
<evidence type="ECO:0000256" key="1">
    <source>
        <dbReference type="ARBA" id="ARBA00010343"/>
    </source>
</evidence>
<feature type="region of interest" description="Disordered" evidence="2">
    <location>
        <begin position="90"/>
        <end position="110"/>
    </location>
</feature>
<reference evidence="3" key="1">
    <citation type="submission" date="2020-03" db="EMBL/GenBank/DDBJ databases">
        <authorList>
            <person name="Weist P."/>
        </authorList>
    </citation>
    <scope>NUCLEOTIDE SEQUENCE</scope>
</reference>
<dbReference type="GO" id="GO:0003677">
    <property type="term" value="F:DNA binding"/>
    <property type="evidence" value="ECO:0007669"/>
    <property type="project" value="InterPro"/>
</dbReference>
<dbReference type="PANTHER" id="PTHR45810:SF1">
    <property type="entry name" value="HISTONE H3-LIKE CENTROMERIC PROTEIN A"/>
    <property type="match status" value="1"/>
</dbReference>
<organism evidence="3 4">
    <name type="scientific">Pleuronectes platessa</name>
    <name type="common">European plaice</name>
    <dbReference type="NCBI Taxonomy" id="8262"/>
    <lineage>
        <taxon>Eukaryota</taxon>
        <taxon>Metazoa</taxon>
        <taxon>Chordata</taxon>
        <taxon>Craniata</taxon>
        <taxon>Vertebrata</taxon>
        <taxon>Euteleostomi</taxon>
        <taxon>Actinopterygii</taxon>
        <taxon>Neopterygii</taxon>
        <taxon>Teleostei</taxon>
        <taxon>Neoteleostei</taxon>
        <taxon>Acanthomorphata</taxon>
        <taxon>Carangaria</taxon>
        <taxon>Pleuronectiformes</taxon>
        <taxon>Pleuronectoidei</taxon>
        <taxon>Pleuronectidae</taxon>
        <taxon>Pleuronectes</taxon>
    </lineage>
</organism>
<evidence type="ECO:0000313" key="4">
    <source>
        <dbReference type="Proteomes" id="UP001153269"/>
    </source>
</evidence>
<keyword evidence="4" id="KW-1185">Reference proteome</keyword>
<dbReference type="GO" id="GO:0046982">
    <property type="term" value="F:protein heterodimerization activity"/>
    <property type="evidence" value="ECO:0007669"/>
    <property type="project" value="InterPro"/>
</dbReference>